<dbReference type="Proteomes" id="UP000324800">
    <property type="component" value="Unassembled WGS sequence"/>
</dbReference>
<protein>
    <submittedName>
        <fullName evidence="1">Uncharacterized protein</fullName>
    </submittedName>
</protein>
<dbReference type="AlphaFoldDB" id="A0A5J4WZN5"/>
<comment type="caution">
    <text evidence="1">The sequence shown here is derived from an EMBL/GenBank/DDBJ whole genome shotgun (WGS) entry which is preliminary data.</text>
</comment>
<gene>
    <name evidence="1" type="ORF">EZS28_004018</name>
</gene>
<name>A0A5J4WZN5_9EUKA</name>
<accession>A0A5J4WZN5</accession>
<reference evidence="1 2" key="1">
    <citation type="submission" date="2019-03" db="EMBL/GenBank/DDBJ databases">
        <title>Single cell metagenomics reveals metabolic interactions within the superorganism composed of flagellate Streblomastix strix and complex community of Bacteroidetes bacteria on its surface.</title>
        <authorList>
            <person name="Treitli S.C."/>
            <person name="Kolisko M."/>
            <person name="Husnik F."/>
            <person name="Keeling P."/>
            <person name="Hampl V."/>
        </authorList>
    </citation>
    <scope>NUCLEOTIDE SEQUENCE [LARGE SCALE GENOMIC DNA]</scope>
    <source>
        <strain evidence="1">ST1C</strain>
    </source>
</reference>
<evidence type="ECO:0000313" key="1">
    <source>
        <dbReference type="EMBL" id="KAA6400454.1"/>
    </source>
</evidence>
<dbReference type="EMBL" id="SNRW01000559">
    <property type="protein sequence ID" value="KAA6400454.1"/>
    <property type="molecule type" value="Genomic_DNA"/>
</dbReference>
<proteinExistence type="predicted"/>
<organism evidence="1 2">
    <name type="scientific">Streblomastix strix</name>
    <dbReference type="NCBI Taxonomy" id="222440"/>
    <lineage>
        <taxon>Eukaryota</taxon>
        <taxon>Metamonada</taxon>
        <taxon>Preaxostyla</taxon>
        <taxon>Oxymonadida</taxon>
        <taxon>Streblomastigidae</taxon>
        <taxon>Streblomastix</taxon>
    </lineage>
</organism>
<sequence>MSSESENNRKRFRLDLTEDVRLNLERIGKEKKVNKNIGRILTKALEDITRKNGNSSSRPNGKSFKEQGDKYADLLQSVTATQESTLVAMLAVINEESEFIVLKQVYINATITASIAQKMRDIRITHRIKIQSISLQAANVVNIIKLYNNLHQFLAHLQSKQ</sequence>
<evidence type="ECO:0000313" key="2">
    <source>
        <dbReference type="Proteomes" id="UP000324800"/>
    </source>
</evidence>